<comment type="function">
    <text evidence="1">Involved in DNA recombination.</text>
</comment>
<dbReference type="AlphaFoldDB" id="A0A1I5A5W3"/>
<keyword evidence="7" id="KW-1185">Reference proteome</keyword>
<dbReference type="InterPro" id="IPR003798">
    <property type="entry name" value="DNA_recombination_RmuC"/>
</dbReference>
<keyword evidence="4" id="KW-0233">DNA recombination</keyword>
<dbReference type="RefSeq" id="WP_092909607.1">
    <property type="nucleotide sequence ID" value="NZ_FOUZ01000015.1"/>
</dbReference>
<dbReference type="PANTHER" id="PTHR30563:SF0">
    <property type="entry name" value="DNA RECOMBINATION PROTEIN RMUC"/>
    <property type="match status" value="1"/>
</dbReference>
<dbReference type="GO" id="GO:0006310">
    <property type="term" value="P:DNA recombination"/>
    <property type="evidence" value="ECO:0007669"/>
    <property type="project" value="UniProtKB-KW"/>
</dbReference>
<proteinExistence type="inferred from homology"/>
<name>A0A1I5A5W3_9FLAO</name>
<dbReference type="EMBL" id="FOUZ01000015">
    <property type="protein sequence ID" value="SFN57843.1"/>
    <property type="molecule type" value="Genomic_DNA"/>
</dbReference>
<evidence type="ECO:0000256" key="1">
    <source>
        <dbReference type="ARBA" id="ARBA00003416"/>
    </source>
</evidence>
<keyword evidence="3 5" id="KW-0175">Coiled coil</keyword>
<evidence type="ECO:0000256" key="2">
    <source>
        <dbReference type="ARBA" id="ARBA00009840"/>
    </source>
</evidence>
<organism evidence="6 7">
    <name type="scientific">Algoriella xinjiangensis</name>
    <dbReference type="NCBI Taxonomy" id="684065"/>
    <lineage>
        <taxon>Bacteria</taxon>
        <taxon>Pseudomonadati</taxon>
        <taxon>Bacteroidota</taxon>
        <taxon>Flavobacteriia</taxon>
        <taxon>Flavobacteriales</taxon>
        <taxon>Weeksellaceae</taxon>
        <taxon>Algoriella</taxon>
    </lineage>
</organism>
<sequence>MNSAIILTAIIFFIVGAAISFLYAKSKANSSIIENEIKFQELQKQYDTLKNDFLEIKDDANFNMDQWQKEREKNTELSVRHQETMKAVEEQKSYMLETNGRLKEQFESLSAQVLKSNNEQFLDLAKTTLDKHFSDSKNDLEKRQQAIDSLIKPLNESLNKFDGKISEIEKAREGAYTEIKVFLDAMRGTTDKLQKETNTLVSALKTSHTRGKYGEIGLRRVVEFAGMSPFCDFEEQTSVQSENGMLRPDLIVNLPGKRKVIIDSKVPLNQYMKAFETEDQDLRQHHLQMHAKAVREHLKNLSSKAYWNQYTEAPDYVVMYLQIESSFGAALEMDRTLIEDALNNRIIIATPTTLITMLRTIAFSWQQLNVAENIYQMRDAGIELYNRVNVLIQHFATVGHNLNQATQSYNKAIGSLENRFIPQVKKLKEIGGTLMEKEISETKPIDTMIRSINNVDIQ</sequence>
<evidence type="ECO:0000313" key="7">
    <source>
        <dbReference type="Proteomes" id="UP000199149"/>
    </source>
</evidence>
<comment type="similarity">
    <text evidence="2">Belongs to the RmuC family.</text>
</comment>
<dbReference type="OrthoDB" id="370725at2"/>
<evidence type="ECO:0000313" key="6">
    <source>
        <dbReference type="EMBL" id="SFN57843.1"/>
    </source>
</evidence>
<evidence type="ECO:0000256" key="3">
    <source>
        <dbReference type="ARBA" id="ARBA00023054"/>
    </source>
</evidence>
<gene>
    <name evidence="6" type="ORF">SAMN05421738_11574</name>
</gene>
<feature type="coiled-coil region" evidence="5">
    <location>
        <begin position="32"/>
        <end position="59"/>
    </location>
</feature>
<evidence type="ECO:0000256" key="5">
    <source>
        <dbReference type="SAM" id="Coils"/>
    </source>
</evidence>
<dbReference type="Proteomes" id="UP000199149">
    <property type="component" value="Unassembled WGS sequence"/>
</dbReference>
<dbReference type="PANTHER" id="PTHR30563">
    <property type="entry name" value="DNA RECOMBINATION PROTEIN RMUC"/>
    <property type="match status" value="1"/>
</dbReference>
<evidence type="ECO:0000256" key="4">
    <source>
        <dbReference type="ARBA" id="ARBA00023172"/>
    </source>
</evidence>
<protein>
    <submittedName>
        <fullName evidence="6">DNA recombination protein RmuC</fullName>
    </submittedName>
</protein>
<reference evidence="7" key="1">
    <citation type="submission" date="2016-10" db="EMBL/GenBank/DDBJ databases">
        <authorList>
            <person name="Varghese N."/>
            <person name="Submissions S."/>
        </authorList>
    </citation>
    <scope>NUCLEOTIDE SEQUENCE [LARGE SCALE GENOMIC DNA]</scope>
    <source>
        <strain evidence="7">XJ109</strain>
    </source>
</reference>
<dbReference type="Pfam" id="PF02646">
    <property type="entry name" value="RmuC"/>
    <property type="match status" value="1"/>
</dbReference>
<dbReference type="STRING" id="684065.SAMN05421738_11574"/>
<accession>A0A1I5A5W3</accession>